<evidence type="ECO:0000259" key="20">
    <source>
        <dbReference type="PROSITE" id="PS51383"/>
    </source>
</evidence>
<feature type="binding site" evidence="18">
    <location>
        <position position="196"/>
    </location>
    <ligand>
        <name>(6S)-NADPHX</name>
        <dbReference type="ChEBI" id="CHEBI:64076"/>
    </ligand>
</feature>
<evidence type="ECO:0000256" key="5">
    <source>
        <dbReference type="ARBA" id="ARBA00022723"/>
    </source>
</evidence>
<evidence type="ECO:0000256" key="18">
    <source>
        <dbReference type="HAMAP-Rule" id="MF_01966"/>
    </source>
</evidence>
<feature type="binding site" evidence="18">
    <location>
        <begin position="163"/>
        <end position="169"/>
    </location>
    <ligand>
        <name>(6S)-NADPHX</name>
        <dbReference type="ChEBI" id="CHEBI:64076"/>
    </ligand>
</feature>
<feature type="binding site" evidence="18">
    <location>
        <begin position="96"/>
        <end position="100"/>
    </location>
    <ligand>
        <name>(6S)-NADPHX</name>
        <dbReference type="ChEBI" id="CHEBI:64076"/>
    </ligand>
</feature>
<evidence type="ECO:0000256" key="15">
    <source>
        <dbReference type="ARBA" id="ARBA00048238"/>
    </source>
</evidence>
<dbReference type="GO" id="GO:0005524">
    <property type="term" value="F:ATP binding"/>
    <property type="evidence" value="ECO:0007669"/>
    <property type="project" value="UniProtKB-UniRule"/>
</dbReference>
<evidence type="ECO:0000256" key="4">
    <source>
        <dbReference type="ARBA" id="ARBA00009524"/>
    </source>
</evidence>
<evidence type="ECO:0000256" key="16">
    <source>
        <dbReference type="ARBA" id="ARBA00049209"/>
    </source>
</evidence>
<evidence type="ECO:0000259" key="21">
    <source>
        <dbReference type="PROSITE" id="PS51385"/>
    </source>
</evidence>
<evidence type="ECO:0000256" key="19">
    <source>
        <dbReference type="PIRNR" id="PIRNR017184"/>
    </source>
</evidence>
<dbReference type="STRING" id="1860102.ACCAA_370044"/>
<evidence type="ECO:0000256" key="9">
    <source>
        <dbReference type="ARBA" id="ARBA00022958"/>
    </source>
</evidence>
<dbReference type="InterPro" id="IPR000631">
    <property type="entry name" value="CARKD"/>
</dbReference>
<comment type="catalytic activity">
    <reaction evidence="16 17 19">
        <text>(6S)-NADPHX + ADP = AMP + phosphate + NADPH + H(+)</text>
        <dbReference type="Rhea" id="RHEA:32235"/>
        <dbReference type="ChEBI" id="CHEBI:15378"/>
        <dbReference type="ChEBI" id="CHEBI:43474"/>
        <dbReference type="ChEBI" id="CHEBI:57783"/>
        <dbReference type="ChEBI" id="CHEBI:64076"/>
        <dbReference type="ChEBI" id="CHEBI:456215"/>
        <dbReference type="ChEBI" id="CHEBI:456216"/>
        <dbReference type="EC" id="4.2.1.136"/>
    </reaction>
</comment>
<evidence type="ECO:0000256" key="12">
    <source>
        <dbReference type="ARBA" id="ARBA00023239"/>
    </source>
</evidence>
<evidence type="ECO:0000256" key="14">
    <source>
        <dbReference type="ARBA" id="ARBA00025153"/>
    </source>
</evidence>
<dbReference type="GO" id="GO:0046872">
    <property type="term" value="F:metal ion binding"/>
    <property type="evidence" value="ECO:0007669"/>
    <property type="project" value="UniProtKB-UniRule"/>
</dbReference>
<dbReference type="NCBIfam" id="TIGR00197">
    <property type="entry name" value="yjeF_nterm"/>
    <property type="match status" value="1"/>
</dbReference>
<keyword evidence="23" id="KW-1185">Reference proteome</keyword>
<dbReference type="CDD" id="cd01171">
    <property type="entry name" value="YXKO-related"/>
    <property type="match status" value="1"/>
</dbReference>
<sequence length="537" mass="55572">MQRRYRIDDQHTLACAADYNRADSPALHLVNLFQDPAMKTAVRSQALFCAADLRTIETVAADQPLMQRAGLAAADLATSLCRLQGASLLILAGPGNNGGDAFVAARHLRERRFAVHLVFAGEISRLPDDAAAAYRRFIDDGGSLLDGIPSGQRWSLIIDGLFGIGLQRPVSGLYADLVATANALAARDRCPLLALDCPSGLDADTGKLCGTTIRASHTITFIAGKPGLYTGDGPDYCGAISVAALDLDAERLAQPTARTIGSDLFADWLRSRARNSHKGSHGSAGILGGASSMVGAAFLAGRAALRLGSGRVYVGLIDRQAPAIDPLQPELMLRPPDSLLATGLTALACGPGMGAGDDARVLLERACGLDIPLLLDADALNLLAGEKRLQEVLAERGQRSSPTLLTPHPTEAARLLACDTAAVQADRGAAARGLASRYQAVVVLKGCGSIVATPDGRWFVNTTGNPGLASAGTGDVLSGLTVALLAQGWPALEALLAAVHLHGTAADQAVAGGCGPIGLTAGEIIASARACFNRWIV</sequence>
<dbReference type="GO" id="GO:0016301">
    <property type="term" value="F:kinase activity"/>
    <property type="evidence" value="ECO:0007669"/>
    <property type="project" value="UniProtKB-KW"/>
</dbReference>
<dbReference type="EMBL" id="FLQX01000113">
    <property type="protein sequence ID" value="SBT06961.1"/>
    <property type="molecule type" value="Genomic_DNA"/>
</dbReference>
<comment type="similarity">
    <text evidence="17">Belongs to the NnrD/CARKD family.</text>
</comment>
<dbReference type="PROSITE" id="PS51385">
    <property type="entry name" value="YJEF_N"/>
    <property type="match status" value="1"/>
</dbReference>
<feature type="binding site" evidence="17">
    <location>
        <position position="352"/>
    </location>
    <ligand>
        <name>(6S)-NADPHX</name>
        <dbReference type="ChEBI" id="CHEBI:64076"/>
    </ligand>
</feature>
<evidence type="ECO:0000256" key="7">
    <source>
        <dbReference type="ARBA" id="ARBA00022840"/>
    </source>
</evidence>
<keyword evidence="7 17" id="KW-0067">ATP-binding</keyword>
<feature type="binding site" evidence="18">
    <location>
        <position position="97"/>
    </location>
    <ligand>
        <name>K(+)</name>
        <dbReference type="ChEBI" id="CHEBI:29103"/>
    </ligand>
</feature>
<feature type="domain" description="YjeF C-terminal" evidence="20">
    <location>
        <begin position="261"/>
        <end position="535"/>
    </location>
</feature>
<comment type="catalytic activity">
    <reaction evidence="15 17 19">
        <text>(6S)-NADHX + ADP = AMP + phosphate + NADH + H(+)</text>
        <dbReference type="Rhea" id="RHEA:32223"/>
        <dbReference type="ChEBI" id="CHEBI:15378"/>
        <dbReference type="ChEBI" id="CHEBI:43474"/>
        <dbReference type="ChEBI" id="CHEBI:57945"/>
        <dbReference type="ChEBI" id="CHEBI:64074"/>
        <dbReference type="ChEBI" id="CHEBI:456215"/>
        <dbReference type="ChEBI" id="CHEBI:456216"/>
        <dbReference type="EC" id="4.2.1.136"/>
    </reaction>
</comment>
<reference evidence="22 23" key="1">
    <citation type="submission" date="2016-06" db="EMBL/GenBank/DDBJ databases">
        <authorList>
            <person name="Kjaerup R.B."/>
            <person name="Dalgaard T.S."/>
            <person name="Juul-Madsen H.R."/>
        </authorList>
    </citation>
    <scope>NUCLEOTIDE SEQUENCE [LARGE SCALE GENOMIC DNA]</scope>
    <source>
        <strain evidence="22">3</strain>
    </source>
</reference>
<dbReference type="GO" id="GO:0110051">
    <property type="term" value="P:metabolite repair"/>
    <property type="evidence" value="ECO:0007669"/>
    <property type="project" value="TreeGrafter"/>
</dbReference>
<keyword evidence="10 17" id="KW-0520">NAD</keyword>
<feature type="binding site" evidence="18">
    <location>
        <position position="159"/>
    </location>
    <ligand>
        <name>K(+)</name>
        <dbReference type="ChEBI" id="CHEBI:29103"/>
    </ligand>
</feature>
<evidence type="ECO:0000256" key="8">
    <source>
        <dbReference type="ARBA" id="ARBA00022857"/>
    </source>
</evidence>
<dbReference type="Pfam" id="PF01256">
    <property type="entry name" value="Carb_kinase"/>
    <property type="match status" value="1"/>
</dbReference>
<dbReference type="PANTHER" id="PTHR12592:SF0">
    <property type="entry name" value="ATP-DEPENDENT (S)-NAD(P)H-HYDRATE DEHYDRATASE"/>
    <property type="match status" value="1"/>
</dbReference>
<protein>
    <recommendedName>
        <fullName evidence="19">Bifunctional NAD(P)H-hydrate repair enzyme</fullName>
    </recommendedName>
    <alternativeName>
        <fullName evidence="19">Nicotinamide nucleotide repair protein</fullName>
    </alternativeName>
    <domain>
        <recommendedName>
            <fullName evidence="19">ADP-dependent (S)-NAD(P)H-hydrate dehydratase</fullName>
            <ecNumber evidence="19">4.2.1.136</ecNumber>
        </recommendedName>
        <alternativeName>
            <fullName evidence="19">ADP-dependent NAD(P)HX dehydratase</fullName>
        </alternativeName>
    </domain>
    <domain>
        <recommendedName>
            <fullName evidence="19">NAD(P)H-hydrate epimerase</fullName>
            <ecNumber evidence="19">5.1.99.6</ecNumber>
        </recommendedName>
    </domain>
</protein>
<dbReference type="InterPro" id="IPR029056">
    <property type="entry name" value="Ribokinase-like"/>
</dbReference>
<keyword evidence="9 18" id="KW-0630">Potassium</keyword>
<dbReference type="GO" id="GO:0052855">
    <property type="term" value="F:ADP-dependent NAD(P)H-hydrate dehydratase activity"/>
    <property type="evidence" value="ECO:0007669"/>
    <property type="project" value="UniProtKB-UniRule"/>
</dbReference>
<dbReference type="Pfam" id="PF03853">
    <property type="entry name" value="YjeF_N"/>
    <property type="match status" value="1"/>
</dbReference>
<feature type="binding site" evidence="17">
    <location>
        <position position="408"/>
    </location>
    <ligand>
        <name>(6S)-NADPHX</name>
        <dbReference type="ChEBI" id="CHEBI:64076"/>
    </ligand>
</feature>
<feature type="binding site" evidence="17">
    <location>
        <position position="296"/>
    </location>
    <ligand>
        <name>(6S)-NADPHX</name>
        <dbReference type="ChEBI" id="CHEBI:64076"/>
    </ligand>
</feature>
<dbReference type="Gene3D" id="3.40.50.10260">
    <property type="entry name" value="YjeF N-terminal domain"/>
    <property type="match status" value="1"/>
</dbReference>
<comment type="similarity">
    <text evidence="4 19">In the C-terminal section; belongs to the NnrD/CARKD family.</text>
</comment>
<dbReference type="PANTHER" id="PTHR12592">
    <property type="entry name" value="ATP-DEPENDENT (S)-NAD(P)H-HYDRATE DEHYDRATASE FAMILY MEMBER"/>
    <property type="match status" value="1"/>
</dbReference>
<comment type="similarity">
    <text evidence="18">Belongs to the NnrE/AIBP family.</text>
</comment>
<dbReference type="InterPro" id="IPR004443">
    <property type="entry name" value="YjeF_N_dom"/>
</dbReference>
<dbReference type="GO" id="GO:0046496">
    <property type="term" value="P:nicotinamide nucleotide metabolic process"/>
    <property type="evidence" value="ECO:0007669"/>
    <property type="project" value="UniProtKB-UniRule"/>
</dbReference>
<accession>A0A1A8XQM4</accession>
<comment type="subunit">
    <text evidence="17">Homotetramer.</text>
</comment>
<dbReference type="InterPro" id="IPR036652">
    <property type="entry name" value="YjeF_N_dom_sf"/>
</dbReference>
<dbReference type="PROSITE" id="PS51383">
    <property type="entry name" value="YJEF_C_3"/>
    <property type="match status" value="1"/>
</dbReference>
<dbReference type="Gene3D" id="3.40.1190.20">
    <property type="match status" value="1"/>
</dbReference>
<evidence type="ECO:0000256" key="6">
    <source>
        <dbReference type="ARBA" id="ARBA00022741"/>
    </source>
</evidence>
<dbReference type="InterPro" id="IPR030677">
    <property type="entry name" value="Nnr"/>
</dbReference>
<name>A0A1A8XQM4_9PROT</name>
<keyword evidence="12 17" id="KW-0456">Lyase</keyword>
<keyword evidence="8 17" id="KW-0521">NADP</keyword>
<dbReference type="HAMAP" id="MF_01965">
    <property type="entry name" value="NADHX_dehydratase"/>
    <property type="match status" value="1"/>
</dbReference>
<dbReference type="SUPFAM" id="SSF64153">
    <property type="entry name" value="YjeF N-terminal domain-like"/>
    <property type="match status" value="1"/>
</dbReference>
<comment type="cofactor">
    <cofactor evidence="18 19">
        <name>K(+)</name>
        <dbReference type="ChEBI" id="CHEBI:29103"/>
    </cofactor>
    <text evidence="18 19">Binds 1 potassium ion per subunit.</text>
</comment>
<dbReference type="PIRSF" id="PIRSF017184">
    <property type="entry name" value="Nnr"/>
    <property type="match status" value="1"/>
</dbReference>
<comment type="cofactor">
    <cofactor evidence="17">
        <name>Mg(2+)</name>
        <dbReference type="ChEBI" id="CHEBI:18420"/>
    </cofactor>
</comment>
<evidence type="ECO:0000256" key="2">
    <source>
        <dbReference type="ARBA" id="ARBA00000909"/>
    </source>
</evidence>
<feature type="binding site" evidence="18">
    <location>
        <position position="174"/>
    </location>
    <ligand>
        <name>(6S)-NADPHX</name>
        <dbReference type="ChEBI" id="CHEBI:64076"/>
    </ligand>
</feature>
<keyword evidence="11 18" id="KW-0413">Isomerase</keyword>
<evidence type="ECO:0000313" key="22">
    <source>
        <dbReference type="EMBL" id="SBT06961.1"/>
    </source>
</evidence>
<feature type="domain" description="YjeF N-terminal" evidence="21">
    <location>
        <begin position="48"/>
        <end position="253"/>
    </location>
</feature>
<proteinExistence type="inferred from homology"/>
<dbReference type="SUPFAM" id="SSF53613">
    <property type="entry name" value="Ribokinase-like"/>
    <property type="match status" value="1"/>
</dbReference>
<organism evidence="22 23">
    <name type="scientific">Candidatus Accumulibacter aalborgensis</name>
    <dbReference type="NCBI Taxonomy" id="1860102"/>
    <lineage>
        <taxon>Bacteria</taxon>
        <taxon>Pseudomonadati</taxon>
        <taxon>Pseudomonadota</taxon>
        <taxon>Betaproteobacteria</taxon>
        <taxon>Candidatus Accumulibacter</taxon>
    </lineage>
</organism>
<keyword evidence="13" id="KW-0511">Multifunctional enzyme</keyword>
<keyword evidence="6 17" id="KW-0547">Nucleotide-binding</keyword>
<feature type="binding site" evidence="17">
    <location>
        <position position="474"/>
    </location>
    <ligand>
        <name>AMP</name>
        <dbReference type="ChEBI" id="CHEBI:456215"/>
    </ligand>
</feature>
<dbReference type="AlphaFoldDB" id="A0A1A8XQM4"/>
<evidence type="ECO:0000256" key="11">
    <source>
        <dbReference type="ARBA" id="ARBA00023235"/>
    </source>
</evidence>
<feature type="binding site" evidence="17">
    <location>
        <begin position="445"/>
        <end position="449"/>
    </location>
    <ligand>
        <name>AMP</name>
        <dbReference type="ChEBI" id="CHEBI:456215"/>
    </ligand>
</feature>
<dbReference type="EC" id="4.2.1.136" evidence="19"/>
<gene>
    <name evidence="18" type="primary">nnrE</name>
    <name evidence="17" type="synonym">nnrD</name>
    <name evidence="22" type="ORF">ACCAA_370044</name>
</gene>
<evidence type="ECO:0000256" key="1">
    <source>
        <dbReference type="ARBA" id="ARBA00000013"/>
    </source>
</evidence>
<comment type="catalytic activity">
    <reaction evidence="1 18 19">
        <text>(6R)-NADHX = (6S)-NADHX</text>
        <dbReference type="Rhea" id="RHEA:32215"/>
        <dbReference type="ChEBI" id="CHEBI:64074"/>
        <dbReference type="ChEBI" id="CHEBI:64075"/>
        <dbReference type="EC" id="5.1.99.6"/>
    </reaction>
</comment>
<evidence type="ECO:0000256" key="10">
    <source>
        <dbReference type="ARBA" id="ARBA00023027"/>
    </source>
</evidence>
<evidence type="ECO:0000256" key="17">
    <source>
        <dbReference type="HAMAP-Rule" id="MF_01965"/>
    </source>
</evidence>
<evidence type="ECO:0000256" key="13">
    <source>
        <dbReference type="ARBA" id="ARBA00023268"/>
    </source>
</evidence>
<evidence type="ECO:0000313" key="23">
    <source>
        <dbReference type="Proteomes" id="UP000199169"/>
    </source>
</evidence>
<dbReference type="HAMAP" id="MF_01966">
    <property type="entry name" value="NADHX_epimerase"/>
    <property type="match status" value="1"/>
</dbReference>
<dbReference type="GO" id="GO:0052856">
    <property type="term" value="F:NAD(P)HX epimerase activity"/>
    <property type="evidence" value="ECO:0007669"/>
    <property type="project" value="UniProtKB-UniRule"/>
</dbReference>
<feature type="binding site" evidence="18">
    <location>
        <position position="199"/>
    </location>
    <ligand>
        <name>K(+)</name>
        <dbReference type="ChEBI" id="CHEBI:29103"/>
    </ligand>
</feature>
<dbReference type="NCBIfam" id="TIGR00196">
    <property type="entry name" value="yjeF_cterm"/>
    <property type="match status" value="1"/>
</dbReference>
<comment type="function">
    <text evidence="14 19">Bifunctional enzyme that catalyzes the epimerization of the S- and R-forms of NAD(P)HX and the dehydration of the S-form of NAD(P)HX at the expense of ADP, which is converted to AMP. This allows the repair of both epimers of NAD(P)HX, a damaged form of NAD(P)H that is a result of enzymatic or heat-dependent hydration.</text>
</comment>
<dbReference type="Proteomes" id="UP000199169">
    <property type="component" value="Unassembled WGS sequence"/>
</dbReference>
<comment type="similarity">
    <text evidence="3 19">In the N-terminal section; belongs to the NnrE/AIBP family.</text>
</comment>
<evidence type="ECO:0000256" key="3">
    <source>
        <dbReference type="ARBA" id="ARBA00006001"/>
    </source>
</evidence>
<feature type="binding site" evidence="17">
    <location>
        <position position="475"/>
    </location>
    <ligand>
        <name>(6S)-NADPHX</name>
        <dbReference type="ChEBI" id="CHEBI:64076"/>
    </ligand>
</feature>
<keyword evidence="22" id="KW-0808">Transferase</keyword>
<keyword evidence="5 18" id="KW-0479">Metal-binding</keyword>
<dbReference type="EC" id="5.1.99.6" evidence="19"/>
<comment type="function">
    <text evidence="17">Catalyzes the dehydration of the S-form of NAD(P)HX at the expense of ADP, which is converted to AMP. Together with NAD(P)HX epimerase, which catalyzes the epimerization of the S- and R-forms, the enzyme allows the repair of both epimers of NAD(P)HX, a damaged form of NAD(P)H that is a result of enzymatic or heat-dependent hydration.</text>
</comment>
<keyword evidence="22" id="KW-0418">Kinase</keyword>
<comment type="catalytic activity">
    <reaction evidence="2 18 19">
        <text>(6R)-NADPHX = (6S)-NADPHX</text>
        <dbReference type="Rhea" id="RHEA:32227"/>
        <dbReference type="ChEBI" id="CHEBI:64076"/>
        <dbReference type="ChEBI" id="CHEBI:64077"/>
        <dbReference type="EC" id="5.1.99.6"/>
    </reaction>
</comment>
<comment type="function">
    <text evidence="18">Catalyzes the epimerization of the S- and R-forms of NAD(P)HX, a damaged form of NAD(P)H that is a result of enzymatic or heat-dependent hydration. This is a prerequisite for the S-specific NAD(P)H-hydrate dehydratase to allow the repair of both epimers of NAD(P)HX.</text>
</comment>